<proteinExistence type="predicted"/>
<dbReference type="EMBL" id="KQ976779">
    <property type="protein sequence ID" value="KYN08417.1"/>
    <property type="molecule type" value="Genomic_DNA"/>
</dbReference>
<sequence>MPSSSLDRHCQGGIARRGGREEGQCSFFRGTGRRLLVERERERRREGAYRTSGKRRESYSWLRGSHIGERERRRAFKSARTHIEIKRTRARPRVFFRSQFRETSSNSEVHRGFYPAESAMGSRGDVNARGECGEGERSGHQQHEDHLFLVLLQESPRPLRMTVSARIHLRTRDLSANRLVTPEKRRCGRESDITMHQNSPHLIGASSRDDILMIGQSYIFIAPVDIRGLNLRSDRGPLRGSPFQLVADFSEEPAKAGFDVGSSDVIHISGVPLFTDKRISLDEEEGEQESLQFEQQTGRFLRRKAGRLEHDSCVGRKLIIQ</sequence>
<gene>
    <name evidence="1" type="ORF">ALC62_00614</name>
</gene>
<protein>
    <submittedName>
        <fullName evidence="1">Uncharacterized protein</fullName>
    </submittedName>
</protein>
<reference evidence="1 2" key="1">
    <citation type="submission" date="2016-03" db="EMBL/GenBank/DDBJ databases">
        <title>Cyphomyrmex costatus WGS genome.</title>
        <authorList>
            <person name="Nygaard S."/>
            <person name="Hu H."/>
            <person name="Boomsma J."/>
            <person name="Zhang G."/>
        </authorList>
    </citation>
    <scope>NUCLEOTIDE SEQUENCE [LARGE SCALE GENOMIC DNA]</scope>
    <source>
        <strain evidence="1">MS0001</strain>
        <tissue evidence="1">Whole body</tissue>
    </source>
</reference>
<dbReference type="Proteomes" id="UP000078542">
    <property type="component" value="Unassembled WGS sequence"/>
</dbReference>
<evidence type="ECO:0000313" key="2">
    <source>
        <dbReference type="Proteomes" id="UP000078542"/>
    </source>
</evidence>
<accession>A0A151IQJ0</accession>
<keyword evidence="2" id="KW-1185">Reference proteome</keyword>
<organism evidence="1 2">
    <name type="scientific">Cyphomyrmex costatus</name>
    <dbReference type="NCBI Taxonomy" id="456900"/>
    <lineage>
        <taxon>Eukaryota</taxon>
        <taxon>Metazoa</taxon>
        <taxon>Ecdysozoa</taxon>
        <taxon>Arthropoda</taxon>
        <taxon>Hexapoda</taxon>
        <taxon>Insecta</taxon>
        <taxon>Pterygota</taxon>
        <taxon>Neoptera</taxon>
        <taxon>Endopterygota</taxon>
        <taxon>Hymenoptera</taxon>
        <taxon>Apocrita</taxon>
        <taxon>Aculeata</taxon>
        <taxon>Formicoidea</taxon>
        <taxon>Formicidae</taxon>
        <taxon>Myrmicinae</taxon>
        <taxon>Cyphomyrmex</taxon>
    </lineage>
</organism>
<name>A0A151IQJ0_9HYME</name>
<dbReference type="AlphaFoldDB" id="A0A151IQJ0"/>
<evidence type="ECO:0000313" key="1">
    <source>
        <dbReference type="EMBL" id="KYN08417.1"/>
    </source>
</evidence>